<dbReference type="InterPro" id="IPR011009">
    <property type="entry name" value="Kinase-like_dom_sf"/>
</dbReference>
<evidence type="ECO:0000256" key="3">
    <source>
        <dbReference type="ARBA" id="ARBA00004651"/>
    </source>
</evidence>
<keyword evidence="10" id="KW-0109">Calcium transport</keyword>
<evidence type="ECO:0000313" key="40">
    <source>
        <dbReference type="EMBL" id="KAF0043411.1"/>
    </source>
</evidence>
<feature type="transmembrane region" description="Helical" evidence="36">
    <location>
        <begin position="492"/>
        <end position="509"/>
    </location>
</feature>
<dbReference type="PROSITE" id="PS50041">
    <property type="entry name" value="C_TYPE_LECTIN_2"/>
    <property type="match status" value="1"/>
</dbReference>
<dbReference type="SMART" id="SM00034">
    <property type="entry name" value="CLECT"/>
    <property type="match status" value="1"/>
</dbReference>
<feature type="compositionally biased region" description="Low complexity" evidence="35">
    <location>
        <begin position="2124"/>
        <end position="2136"/>
    </location>
</feature>
<keyword evidence="18 34" id="KW-0862">Zinc</keyword>
<evidence type="ECO:0000256" key="22">
    <source>
        <dbReference type="ARBA" id="ARBA00023065"/>
    </source>
</evidence>
<evidence type="ECO:0000256" key="2">
    <source>
        <dbReference type="ARBA" id="ARBA00004366"/>
    </source>
</evidence>
<evidence type="ECO:0000256" key="35">
    <source>
        <dbReference type="SAM" id="MobiDB-lite"/>
    </source>
</evidence>
<dbReference type="InterPro" id="IPR037162">
    <property type="entry name" value="TRPM_tetra_sf"/>
</dbReference>
<feature type="transmembrane region" description="Helical" evidence="36">
    <location>
        <begin position="638"/>
        <end position="661"/>
    </location>
</feature>
<feature type="binding site" evidence="34">
    <location>
        <position position="2625"/>
    </location>
    <ligand>
        <name>Zn(2+)</name>
        <dbReference type="ChEBI" id="CHEBI:29105"/>
    </ligand>
</feature>
<dbReference type="FunFam" id="3.20.200.10:FF:000001">
    <property type="entry name" value="Transient receptor potential cation channel, subfamily M, member 7"/>
    <property type="match status" value="1"/>
</dbReference>
<keyword evidence="25" id="KW-0407">Ion channel</keyword>
<dbReference type="Pfam" id="PF02816">
    <property type="entry name" value="Alpha_kinase"/>
    <property type="match status" value="1"/>
</dbReference>
<dbReference type="InterPro" id="IPR004166">
    <property type="entry name" value="a-kinase_dom"/>
</dbReference>
<dbReference type="GO" id="GO:0005886">
    <property type="term" value="C:plasma membrane"/>
    <property type="evidence" value="ECO:0007669"/>
    <property type="project" value="UniProtKB-SubCell"/>
</dbReference>
<feature type="binding site" evidence="34">
    <location>
        <position position="2623"/>
    </location>
    <ligand>
        <name>Zn(2+)</name>
        <dbReference type="ChEBI" id="CHEBI:29105"/>
    </ligand>
</feature>
<feature type="transmembrane region" description="Helical" evidence="36">
    <location>
        <begin position="1815"/>
        <end position="1835"/>
    </location>
</feature>
<evidence type="ECO:0000259" key="38">
    <source>
        <dbReference type="PROSITE" id="PS50041"/>
    </source>
</evidence>
<evidence type="ECO:0000256" key="19">
    <source>
        <dbReference type="ARBA" id="ARBA00022837"/>
    </source>
</evidence>
<evidence type="ECO:0000256" key="20">
    <source>
        <dbReference type="ARBA" id="ARBA00022840"/>
    </source>
</evidence>
<keyword evidence="23 36" id="KW-0472">Membrane</keyword>
<dbReference type="Gene3D" id="3.20.200.10">
    <property type="entry name" value="MHCK/EF2 kinase"/>
    <property type="match status" value="1"/>
</dbReference>
<organism evidence="40 41">
    <name type="scientific">Scophthalmus maximus</name>
    <name type="common">Turbot</name>
    <name type="synonym">Psetta maxima</name>
    <dbReference type="NCBI Taxonomy" id="52904"/>
    <lineage>
        <taxon>Eukaryota</taxon>
        <taxon>Metazoa</taxon>
        <taxon>Chordata</taxon>
        <taxon>Craniata</taxon>
        <taxon>Vertebrata</taxon>
        <taxon>Euteleostomi</taxon>
        <taxon>Actinopterygii</taxon>
        <taxon>Neopterygii</taxon>
        <taxon>Teleostei</taxon>
        <taxon>Neoteleostei</taxon>
        <taxon>Acanthomorphata</taxon>
        <taxon>Carangaria</taxon>
        <taxon>Pleuronectiformes</taxon>
        <taxon>Pleuronectoidei</taxon>
        <taxon>Scophthalmidae</taxon>
        <taxon>Scophthalmus</taxon>
    </lineage>
</organism>
<evidence type="ECO:0000256" key="27">
    <source>
        <dbReference type="ARBA" id="ARBA00034269"/>
    </source>
</evidence>
<dbReference type="SUPFAM" id="SSF56112">
    <property type="entry name" value="Protein kinase-like (PK-like)"/>
    <property type="match status" value="1"/>
</dbReference>
<evidence type="ECO:0000256" key="17">
    <source>
        <dbReference type="ARBA" id="ARBA00022801"/>
    </source>
</evidence>
<evidence type="ECO:0000256" key="5">
    <source>
        <dbReference type="ARBA" id="ARBA00012513"/>
    </source>
</evidence>
<dbReference type="CDD" id="cd00037">
    <property type="entry name" value="CLECT"/>
    <property type="match status" value="1"/>
</dbReference>
<feature type="transmembrane region" description="Helical" evidence="36">
    <location>
        <begin position="544"/>
        <end position="564"/>
    </location>
</feature>
<feature type="binding site" evidence="34">
    <location>
        <position position="2566"/>
    </location>
    <ligand>
        <name>Zn(2+)</name>
        <dbReference type="ChEBI" id="CHEBI:29105"/>
    </ligand>
</feature>
<evidence type="ECO:0000256" key="10">
    <source>
        <dbReference type="ARBA" id="ARBA00022568"/>
    </source>
</evidence>
<feature type="transmembrane region" description="Helical" evidence="36">
    <location>
        <begin position="1684"/>
        <end position="1707"/>
    </location>
</feature>
<feature type="transmembrane region" description="Helical" evidence="36">
    <location>
        <begin position="1772"/>
        <end position="1794"/>
    </location>
</feature>
<protein>
    <recommendedName>
        <fullName evidence="5">non-specific serine/threonine protein kinase</fullName>
        <ecNumber evidence="5">2.7.11.1</ecNumber>
    </recommendedName>
</protein>
<dbReference type="Proteomes" id="UP000438429">
    <property type="component" value="Unassembled WGS sequence"/>
</dbReference>
<comment type="caution">
    <text evidence="40">The sequence shown here is derived from an EMBL/GenBank/DDBJ whole genome shotgun (WGS) entry which is preliminary data.</text>
</comment>
<gene>
    <name evidence="40" type="ORF">F2P81_004748</name>
</gene>
<dbReference type="GO" id="GO:0005737">
    <property type="term" value="C:cytoplasm"/>
    <property type="evidence" value="ECO:0007669"/>
    <property type="project" value="UniProtKB-ARBA"/>
</dbReference>
<dbReference type="GO" id="GO:0046872">
    <property type="term" value="F:metal ion binding"/>
    <property type="evidence" value="ECO:0007669"/>
    <property type="project" value="UniProtKB-KW"/>
</dbReference>
<comment type="catalytic activity">
    <reaction evidence="27">
        <text>Mg(2+)(in) = Mg(2+)(out)</text>
        <dbReference type="Rhea" id="RHEA:29827"/>
        <dbReference type="ChEBI" id="CHEBI:18420"/>
    </reaction>
</comment>
<evidence type="ECO:0000256" key="34">
    <source>
        <dbReference type="PIRSR" id="PIRSR629601-3"/>
    </source>
</evidence>
<dbReference type="EC" id="2.7.11.1" evidence="5"/>
<dbReference type="Gene3D" id="3.10.100.10">
    <property type="entry name" value="Mannose-Binding Protein A, subunit A"/>
    <property type="match status" value="1"/>
</dbReference>
<keyword evidence="15 33" id="KW-0547">Nucleotide-binding</keyword>
<comment type="catalytic activity">
    <reaction evidence="30">
        <text>L-threonyl-[protein] + ATP = O-phospho-L-threonyl-[protein] + ADP + H(+)</text>
        <dbReference type="Rhea" id="RHEA:46608"/>
        <dbReference type="Rhea" id="RHEA-COMP:11060"/>
        <dbReference type="Rhea" id="RHEA-COMP:11605"/>
        <dbReference type="ChEBI" id="CHEBI:15378"/>
        <dbReference type="ChEBI" id="CHEBI:30013"/>
        <dbReference type="ChEBI" id="CHEBI:30616"/>
        <dbReference type="ChEBI" id="CHEBI:61977"/>
        <dbReference type="ChEBI" id="CHEBI:456216"/>
        <dbReference type="EC" id="2.7.11.1"/>
    </reaction>
</comment>
<feature type="active site" description="Proton acceptor" evidence="32">
    <location>
        <position position="2580"/>
    </location>
</feature>
<evidence type="ECO:0000256" key="4">
    <source>
        <dbReference type="ARBA" id="ARBA00006859"/>
    </source>
</evidence>
<evidence type="ECO:0000256" key="12">
    <source>
        <dbReference type="ARBA" id="ARBA00022679"/>
    </source>
</evidence>
<dbReference type="GO" id="GO:0042500">
    <property type="term" value="F:aspartic endopeptidase activity, intramembrane cleaving"/>
    <property type="evidence" value="ECO:0007669"/>
    <property type="project" value="InterPro"/>
</dbReference>
<feature type="domain" description="C-type lectin" evidence="38">
    <location>
        <begin position="44"/>
        <end position="155"/>
    </location>
</feature>
<dbReference type="SMART" id="SM00730">
    <property type="entry name" value="PSN"/>
    <property type="match status" value="1"/>
</dbReference>
<feature type="binding site" evidence="33">
    <location>
        <position position="2590"/>
    </location>
    <ligand>
        <name>ADP</name>
        <dbReference type="ChEBI" id="CHEBI:456216"/>
    </ligand>
</feature>
<evidence type="ECO:0000256" key="14">
    <source>
        <dbReference type="ARBA" id="ARBA00022723"/>
    </source>
</evidence>
<dbReference type="InterPro" id="IPR041491">
    <property type="entry name" value="TRPM_SLOG"/>
</dbReference>
<dbReference type="CDD" id="cd16971">
    <property type="entry name" value="Alpha_kinase_ChaK1_TRMP7"/>
    <property type="match status" value="1"/>
</dbReference>
<feature type="domain" description="Alpha-type protein kinase" evidence="39">
    <location>
        <begin position="2407"/>
        <end position="2637"/>
    </location>
</feature>
<evidence type="ECO:0000256" key="23">
    <source>
        <dbReference type="ARBA" id="ARBA00023136"/>
    </source>
</evidence>
<feature type="transmembrane region" description="Helical" evidence="36">
    <location>
        <begin position="605"/>
        <end position="626"/>
    </location>
</feature>
<comment type="catalytic activity">
    <reaction evidence="31">
        <text>L-seryl-[protein] + ATP = O-phospho-L-seryl-[protein] + ADP + H(+)</text>
        <dbReference type="Rhea" id="RHEA:17989"/>
        <dbReference type="Rhea" id="RHEA-COMP:9863"/>
        <dbReference type="Rhea" id="RHEA-COMP:11604"/>
        <dbReference type="ChEBI" id="CHEBI:15378"/>
        <dbReference type="ChEBI" id="CHEBI:29999"/>
        <dbReference type="ChEBI" id="CHEBI:30616"/>
        <dbReference type="ChEBI" id="CHEBI:83421"/>
        <dbReference type="ChEBI" id="CHEBI:456216"/>
        <dbReference type="EC" id="2.7.11.1"/>
    </reaction>
</comment>
<comment type="subcellular location">
    <subcellularLocation>
        <location evidence="3">Cell membrane</location>
        <topology evidence="3">Multi-pass membrane protein</topology>
    </subcellularLocation>
    <subcellularLocation>
        <location evidence="2">Membrane</location>
        <topology evidence="2">Multi-pass membrane protein</topology>
        <orientation evidence="2">Lumenal side</orientation>
    </subcellularLocation>
    <subcellularLocation>
        <location evidence="1">Nucleus</location>
    </subcellularLocation>
</comment>
<keyword evidence="14 34" id="KW-0479">Metal-binding</keyword>
<keyword evidence="20 33" id="KW-0067">ATP-binding</keyword>
<dbReference type="Pfam" id="PF02225">
    <property type="entry name" value="PA"/>
    <property type="match status" value="1"/>
</dbReference>
<feature type="binding site" evidence="33">
    <location>
        <position position="2437"/>
    </location>
    <ligand>
        <name>ADP</name>
        <dbReference type="ChEBI" id="CHEBI:456216"/>
    </ligand>
</feature>
<feature type="binding site" evidence="34">
    <location>
        <position position="2629"/>
    </location>
    <ligand>
        <name>Zn(2+)</name>
        <dbReference type="ChEBI" id="CHEBI:29105"/>
    </ligand>
</feature>
<feature type="signal peptide" evidence="37">
    <location>
        <begin position="1"/>
        <end position="17"/>
    </location>
</feature>
<evidence type="ECO:0000313" key="41">
    <source>
        <dbReference type="Proteomes" id="UP000438429"/>
    </source>
</evidence>
<dbReference type="InterPro" id="IPR006639">
    <property type="entry name" value="Preselin/SPP"/>
</dbReference>
<feature type="compositionally biased region" description="Basic residues" evidence="35">
    <location>
        <begin position="2287"/>
        <end position="2296"/>
    </location>
</feature>
<dbReference type="InterPro" id="IPR016187">
    <property type="entry name" value="CTDL_fold"/>
</dbReference>
<dbReference type="GO" id="GO:0051262">
    <property type="term" value="P:protein tetramerization"/>
    <property type="evidence" value="ECO:0007669"/>
    <property type="project" value="InterPro"/>
</dbReference>
<keyword evidence="19" id="KW-0106">Calcium</keyword>
<accession>A0A6A4TKL0</accession>
<keyword evidence="13 36" id="KW-0812">Transmembrane</keyword>
<feature type="transmembrane region" description="Helical" evidence="36">
    <location>
        <begin position="1653"/>
        <end position="1672"/>
    </location>
</feature>
<evidence type="ECO:0000256" key="9">
    <source>
        <dbReference type="ARBA" id="ARBA00022553"/>
    </source>
</evidence>
<dbReference type="InterPro" id="IPR016186">
    <property type="entry name" value="C-type_lectin-like/link_sf"/>
</dbReference>
<feature type="transmembrane region" description="Helical" evidence="36">
    <location>
        <begin position="1556"/>
        <end position="1575"/>
    </location>
</feature>
<evidence type="ECO:0000256" key="6">
    <source>
        <dbReference type="ARBA" id="ARBA00022448"/>
    </source>
</evidence>
<dbReference type="InterPro" id="IPR029601">
    <property type="entry name" value="TRPM7_a-kinase_dom"/>
</dbReference>
<dbReference type="EMBL" id="VEVO01000004">
    <property type="protein sequence ID" value="KAF0043411.1"/>
    <property type="molecule type" value="Genomic_DNA"/>
</dbReference>
<evidence type="ECO:0000256" key="16">
    <source>
        <dbReference type="ARBA" id="ARBA00022777"/>
    </source>
</evidence>
<evidence type="ECO:0000256" key="24">
    <source>
        <dbReference type="ARBA" id="ARBA00023242"/>
    </source>
</evidence>
<feature type="binding site" evidence="33">
    <location>
        <position position="2533"/>
    </location>
    <ligand>
        <name>ADP</name>
        <dbReference type="ChEBI" id="CHEBI:456216"/>
    </ligand>
</feature>
<evidence type="ECO:0000256" key="26">
    <source>
        <dbReference type="ARBA" id="ARBA00025760"/>
    </source>
</evidence>
<keyword evidence="8" id="KW-0723">Serine/threonine-protein kinase</keyword>
<dbReference type="GO" id="GO:0004674">
    <property type="term" value="F:protein serine/threonine kinase activity"/>
    <property type="evidence" value="ECO:0007669"/>
    <property type="project" value="UniProtKB-KW"/>
</dbReference>
<dbReference type="PANTHER" id="PTHR13800:SF8">
    <property type="entry name" value="TRANSIENT RECEPTOR POTENTIAL CATION CHANNEL SUBFAMILY M MEMBER 7"/>
    <property type="match status" value="1"/>
</dbReference>
<dbReference type="GO" id="GO:0005634">
    <property type="term" value="C:nucleus"/>
    <property type="evidence" value="ECO:0007669"/>
    <property type="project" value="UniProtKB-SubCell"/>
</dbReference>
<keyword evidence="7" id="KW-1003">Cell membrane</keyword>
<dbReference type="InterPro" id="IPR007369">
    <property type="entry name" value="Peptidase_A22B_SPP"/>
</dbReference>
<feature type="transmembrane region" description="Helical" evidence="36">
    <location>
        <begin position="371"/>
        <end position="389"/>
    </location>
</feature>
<feature type="transmembrane region" description="Helical" evidence="36">
    <location>
        <begin position="450"/>
        <end position="471"/>
    </location>
</feature>
<dbReference type="GO" id="GO:0055080">
    <property type="term" value="P:monoatomic cation homeostasis"/>
    <property type="evidence" value="ECO:0007669"/>
    <property type="project" value="TreeGrafter"/>
</dbReference>
<dbReference type="PROSITE" id="PS51158">
    <property type="entry name" value="ALPHA_KINASE"/>
    <property type="match status" value="1"/>
</dbReference>
<sequence>MLTATLLVCAFAALTGADDLNNSSAINNTVFNVALSCPVDWKLFGDHCFHLVSRQMTWVDAQKNCETLDANLASIQSIEEQMFVKSFIQLHAGENEEVWIGGSDCQQEFVFFWIDGASFKFTNWCPKEPDNSGKNQHCIQFNYGGQLSRTEPSKCHLRIYNKENDAVLNDTSYSSVYERSPSGRRVHTVSLRRRAVKQKPSATRVTSDTGSCQPNNSHERMRINCQEAILDISNGSINREYCIVHNHSWTPLSQTLDAATQYPLVNMTSTVLCNSSGVSPDVVNGKALVVMRGDCSFSHKALVAQSLGVTTLLIASNTSLTTPSANDSEYAKVHIPLALMRYRDFLGAQQVMGKEMLVKLYAPPHSKIDPSLAVILLISIVTVALGSYWSGACERERLNSGATGGGGGGENKADSGELSLYSPLKVVAFVAMMCGMLVLMYFFYNVLVYIIIAIFCLASASALFSCLDAVMELIGCGTVSFSVRNWNFSVRSLILAAVCVSIAVVWGVYRNEDRWIWILQDLLGIAFCLNFMKTISLSNFKICVILLSLLLVYDVFFVFITPFFTKNGVSIMVQVALGPDASGEKLPVVMRVPRFSAWAQNLCGMQFSILGYGDIIVPGLLVAYCSRFDVWINSRKKIYFVSCCIAYLLGMILTFAVMLLSGMGQPALLYLVPFTLITSAVVAWCRGEMKQFWAGTTYESQKPWIESTFTKRECVYILPVSKDPHRCLPGCQICQQLVRCCCGRLVRQHVGFTASLATKYSDVKLGENPSLSLPELEEWSVEKHTEASPTDTYGVINFQGGSHSYRAKYVRLSHDSRPESILRLMLKEWHMELPKILISVHGGVQNFELHPRLKQVVGKGLIKAAVTTGAWILTGGVNTGVAKHVGDALKEHCSRSSKKICTIGIAPWGVIENRNDLIGRDIIAPYQTLLNPLSKLNVLNNLHSHFVLVDDGTVGKYGAEVKLRRDLEKHINLQRIHARIGQGVPVVALIFEGGPNVILTVLEYLQESPPVPVVVCEGTGRAADILAYVHKQTEEGGGLPDGVETDIIATIKKTFNFSQSDAIHLFQTLMECMKSKELITVFHISSEEHQDIDVAILRALLQGTNASAFDQLVLTLAWDRVDIAKNHVFVYGQQLLVSSLEQAMLDALVMDRVDFVKLLIENGVSMHRFLTISRLEELYNTKQLPNNPTLLHLVRDVKQSNLPPNYKITLIDVGLVIEFLMGGTYRCNYTRKRFRIIYNNLHGNSRRSGRHTPGTGSHLRKSHESFSMQADKKEKTRHNHFIKTAQPYKPKLESSTEQNKKRSKEEIVDIDDPETRRFPYPFNELLVWAVLMKRQKMSLFFWQHGEENMAKALVACKLCRSMGYEAKKSDVVDDTSEELKEYSNEFGTLAVDLLEQSFRQDETMAMKLLTYELKNWSNSTCLKLAVSSHLRPFVAHTCTQMLLSDMWMGRLNMRKNSWYKVILSILVPPAILLLEYKSKAEMAHIPQSQDDHQMTMEDSEHNFQNTAEDIQMDVFKESRSHDQVEVKNDMETHIRSRKLPLTRKIYAFYHAPIVKFWSNTLFYLGFLMFYSYVVLVKMPVWPSPQEWVVILYIFTSAIEKIREMFMSEAGKISQKIKVWFSDYFNVSDFLAIMIFFIGFGLRLGGGDAFVPGRTVYCLNIIFWYVRLLDILAVNQQAGPYVMMIAKMVANMFYIVVIMAIVLLSYGVPRKAILYPQEEASWTLAKDVVFQPYWMMYGEVYAYEIDVCANNSEASVKSLCQAGVWLTPLLQAVYLFVQYILMVNLLIAFFNNVYIQVKSISNLVWKYQRYHFIMAYHEKPVLPPPFILLCHIYSLFCMCRKRKKEHTYGPKLFLTEEDQKKLHDFEEQCVETYFHEKDDQFHSGSEERIRLTSERVETMCLQLREVGNKVNFIKRSLHTLDSQIGHLQDLSALTVDTLKSLTAQRASEASKVHNQITRELSLSKNVVPSIAAVATDTGPHSKSSGICKRSVGPYFGSSFPQAGVDIADSLFGIGVGGGAGTEGIHRVGPSTGAGQGLDPNLHPASSPERRDLFGLGHLAAEAGSSGSAGSSAFVLSAVATFPPELRLRGRSLTQSKLTRPSEPGLSDSPSSLPNVPSHGAQFHISSTPSQPSGSSHPELTLAGLYRQPLQPDSTTVEFGAFVGEYENEGESCVDEKTKEEDENCVCVYPTVVVVVSTSGTAHPARLPACTVKPESTEGELIRGERETEVNWAYVNEAFCDDEGRSGSLSKRSADTQVPLPPEAEAPLGHADGKNSQPSCTRAPAAAPRRPHRRRGRKRSESGPAESCCEGETLAKRDRSRVSAEDILIHEDPRAAVLVKSAQASGLRAPGEDTLNAIGSPFKPIESYQYSAVERNNLMRLSQSIPFMPVPPRGEPVTVYRLEESSPNTINNSMSSWAQRGLCAKIEFLSKEEMGGGLRRALKVLCTWSEYDILKPGHLYIVKSFLPEVVQTWQSIYKEDTVLHLCLREIQQQRAAQKLTFAFNQVRPKTIPYSPRFLEVFLLYCHSAGQWFAIEECITGEFRKFNNNNGDEIVPTNLLEETMLAFSHWTYEYTRGELLVLDLQGVGEILTDPSVIKSGEKGSYDMIFGPANLGDDAIRNFRAKHHCNSCCRKLKLPDLKRNDYTPEKVTFPQEDPPNPGSGIKETRQSMRLML</sequence>
<keyword evidence="9" id="KW-0597">Phosphoprotein</keyword>
<evidence type="ECO:0000256" key="32">
    <source>
        <dbReference type="PIRSR" id="PIRSR629601-1"/>
    </source>
</evidence>
<dbReference type="Pfam" id="PF18139">
    <property type="entry name" value="LSDAT_euk"/>
    <property type="match status" value="1"/>
</dbReference>
<evidence type="ECO:0000256" key="8">
    <source>
        <dbReference type="ARBA" id="ARBA00022527"/>
    </source>
</evidence>
<keyword evidence="17" id="KW-0378">Hydrolase</keyword>
<evidence type="ECO:0000256" key="13">
    <source>
        <dbReference type="ARBA" id="ARBA00022692"/>
    </source>
</evidence>
<evidence type="ECO:0000256" key="28">
    <source>
        <dbReference type="ARBA" id="ARBA00034634"/>
    </source>
</evidence>
<evidence type="ECO:0000259" key="39">
    <source>
        <dbReference type="PROSITE" id="PS51158"/>
    </source>
</evidence>
<keyword evidence="24" id="KW-0539">Nucleus</keyword>
<feature type="binding site" evidence="33">
    <location>
        <position position="2582"/>
    </location>
    <ligand>
        <name>ADP</name>
        <dbReference type="ChEBI" id="CHEBI:456216"/>
    </ligand>
</feature>
<dbReference type="Pfam" id="PF25508">
    <property type="entry name" value="TRPM2"/>
    <property type="match status" value="2"/>
</dbReference>
<feature type="region of interest" description="Disordered" evidence="35">
    <location>
        <begin position="1245"/>
        <end position="1305"/>
    </location>
</feature>
<dbReference type="Pfam" id="PF00059">
    <property type="entry name" value="Lectin_C"/>
    <property type="match status" value="1"/>
</dbReference>
<keyword evidence="22" id="KW-0406">Ion transport</keyword>
<dbReference type="GO" id="GO:0005262">
    <property type="term" value="F:calcium channel activity"/>
    <property type="evidence" value="ECO:0007669"/>
    <property type="project" value="UniProtKB-KW"/>
</dbReference>
<keyword evidence="21 36" id="KW-1133">Transmembrane helix</keyword>
<evidence type="ECO:0000256" key="21">
    <source>
        <dbReference type="ARBA" id="ARBA00022989"/>
    </source>
</evidence>
<dbReference type="InterPro" id="IPR003137">
    <property type="entry name" value="PA_domain"/>
</dbReference>
<dbReference type="FunFam" id="1.20.5.1010:FF:000002">
    <property type="entry name" value="Transient receptor potential cation channel subfamily M member 7"/>
    <property type="match status" value="1"/>
</dbReference>
<evidence type="ECO:0000256" key="11">
    <source>
        <dbReference type="ARBA" id="ARBA00022673"/>
    </source>
</evidence>
<evidence type="ECO:0000256" key="36">
    <source>
        <dbReference type="SAM" id="Phobius"/>
    </source>
</evidence>
<name>A0A6A4TKL0_SCOMX</name>
<dbReference type="Pfam" id="PF16519">
    <property type="entry name" value="TRPM_tetra"/>
    <property type="match status" value="1"/>
</dbReference>
<dbReference type="PANTHER" id="PTHR13800">
    <property type="entry name" value="TRANSIENT RECEPTOR POTENTIAL CATION CHANNEL, SUBFAMILY M, MEMBER 6"/>
    <property type="match status" value="1"/>
</dbReference>
<feature type="transmembrane region" description="Helical" evidence="36">
    <location>
        <begin position="1623"/>
        <end position="1641"/>
    </location>
</feature>
<reference evidence="40 41" key="1">
    <citation type="submission" date="2019-06" db="EMBL/GenBank/DDBJ databases">
        <title>Draft genomes of female and male turbot (Scophthalmus maximus).</title>
        <authorList>
            <person name="Xu H."/>
            <person name="Xu X.-W."/>
            <person name="Shao C."/>
            <person name="Chen S."/>
        </authorList>
    </citation>
    <scope>NUCLEOTIDE SEQUENCE [LARGE SCALE GENOMIC DNA]</scope>
    <source>
        <strain evidence="40">Ysfricsl-2016a</strain>
        <tissue evidence="40">Blood</tissue>
    </source>
</reference>
<feature type="transmembrane region" description="Helical" evidence="36">
    <location>
        <begin position="426"/>
        <end position="444"/>
    </location>
</feature>
<dbReference type="Pfam" id="PF04258">
    <property type="entry name" value="Peptidase_A22B"/>
    <property type="match status" value="1"/>
</dbReference>
<evidence type="ECO:0000256" key="18">
    <source>
        <dbReference type="ARBA" id="ARBA00022833"/>
    </source>
</evidence>
<dbReference type="SUPFAM" id="SSF56436">
    <property type="entry name" value="C-type lectin-like"/>
    <property type="match status" value="1"/>
</dbReference>
<proteinExistence type="inferred from homology"/>
<dbReference type="Gene3D" id="3.30.200.20">
    <property type="entry name" value="Phosphorylase Kinase, domain 1"/>
    <property type="match status" value="1"/>
</dbReference>
<keyword evidence="11" id="KW-0107">Calcium channel</keyword>
<keyword evidence="37" id="KW-0732">Signal</keyword>
<evidence type="ECO:0000256" key="1">
    <source>
        <dbReference type="ARBA" id="ARBA00004123"/>
    </source>
</evidence>
<comment type="similarity">
    <text evidence="26">In the C-terminal section; belongs to the protein kinase superfamily. Alpha-type protein kinase family. ALPK subfamily.</text>
</comment>
<dbReference type="Gene3D" id="3.50.30.30">
    <property type="match status" value="1"/>
</dbReference>
<evidence type="ECO:0000256" key="30">
    <source>
        <dbReference type="ARBA" id="ARBA00047899"/>
    </source>
</evidence>
<evidence type="ECO:0000256" key="29">
    <source>
        <dbReference type="ARBA" id="ARBA00036634"/>
    </source>
</evidence>
<comment type="similarity">
    <text evidence="4">Belongs to the peptidase A22B family.</text>
</comment>
<feature type="region of interest" description="Disordered" evidence="35">
    <location>
        <begin position="2643"/>
        <end position="2672"/>
    </location>
</feature>
<dbReference type="GO" id="GO:0031090">
    <property type="term" value="C:organelle membrane"/>
    <property type="evidence" value="ECO:0007669"/>
    <property type="project" value="UniProtKB-ARBA"/>
</dbReference>
<dbReference type="GO" id="GO:0005524">
    <property type="term" value="F:ATP binding"/>
    <property type="evidence" value="ECO:0007669"/>
    <property type="project" value="UniProtKB-KW"/>
</dbReference>
<feature type="region of interest" description="Disordered" evidence="35">
    <location>
        <begin position="2021"/>
        <end position="2049"/>
    </location>
</feature>
<dbReference type="InterPro" id="IPR057366">
    <property type="entry name" value="TRPM-like"/>
</dbReference>
<evidence type="ECO:0000256" key="7">
    <source>
        <dbReference type="ARBA" id="ARBA00022475"/>
    </source>
</evidence>
<feature type="binding site" evidence="33">
    <location>
        <position position="2461"/>
    </location>
    <ligand>
        <name>ADP</name>
        <dbReference type="ChEBI" id="CHEBI:456216"/>
    </ligand>
</feature>
<evidence type="ECO:0000256" key="15">
    <source>
        <dbReference type="ARBA" id="ARBA00022741"/>
    </source>
</evidence>
<comment type="catalytic activity">
    <reaction evidence="29">
        <text>Ca(2+)(in) = Ca(2+)(out)</text>
        <dbReference type="Rhea" id="RHEA:29671"/>
        <dbReference type="ChEBI" id="CHEBI:29108"/>
    </reaction>
</comment>
<dbReference type="Gene3D" id="1.20.5.1010">
    <property type="entry name" value="TRPM, tetramerisation domain"/>
    <property type="match status" value="1"/>
</dbReference>
<comment type="catalytic activity">
    <reaction evidence="28">
        <text>Zn(2+)(in) = Zn(2+)(out)</text>
        <dbReference type="Rhea" id="RHEA:29351"/>
        <dbReference type="ChEBI" id="CHEBI:29105"/>
    </reaction>
</comment>
<feature type="compositionally biased region" description="Basic and acidic residues" evidence="35">
    <location>
        <begin position="1290"/>
        <end position="1305"/>
    </location>
</feature>
<feature type="transmembrane region" description="Helical" evidence="36">
    <location>
        <begin position="515"/>
        <end position="532"/>
    </location>
</feature>
<dbReference type="SMART" id="SM00811">
    <property type="entry name" value="Alpha_kinase"/>
    <property type="match status" value="1"/>
</dbReference>
<comment type="cofactor">
    <cofactor evidence="34">
        <name>Zn(2+)</name>
        <dbReference type="ChEBI" id="CHEBI:29105"/>
    </cofactor>
    <text evidence="34">Binds 1 zinc ion per subunit.</text>
</comment>
<evidence type="ECO:0000256" key="33">
    <source>
        <dbReference type="PIRSR" id="PIRSR629601-2"/>
    </source>
</evidence>
<feature type="region of interest" description="Disordered" evidence="35">
    <location>
        <begin position="2088"/>
        <end position="2138"/>
    </location>
</feature>
<dbReference type="FunFam" id="3.30.200.20:FF:000129">
    <property type="entry name" value="Transient receptor potential cation channel, subfamily M, member 7"/>
    <property type="match status" value="1"/>
</dbReference>
<evidence type="ECO:0000256" key="31">
    <source>
        <dbReference type="ARBA" id="ARBA00048679"/>
    </source>
</evidence>
<evidence type="ECO:0000256" key="37">
    <source>
        <dbReference type="SAM" id="SignalP"/>
    </source>
</evidence>
<dbReference type="InterPro" id="IPR001304">
    <property type="entry name" value="C-type_lectin-like"/>
</dbReference>
<keyword evidence="6" id="KW-0813">Transport</keyword>
<dbReference type="InterPro" id="IPR050927">
    <property type="entry name" value="TRPM"/>
</dbReference>
<keyword evidence="16" id="KW-0418">Kinase</keyword>
<evidence type="ECO:0000256" key="25">
    <source>
        <dbReference type="ARBA" id="ARBA00023303"/>
    </source>
</evidence>
<feature type="chain" id="PRO_5025676645" description="non-specific serine/threonine protein kinase" evidence="37">
    <location>
        <begin position="18"/>
        <end position="2672"/>
    </location>
</feature>
<dbReference type="InterPro" id="IPR032415">
    <property type="entry name" value="TRPM_tetra"/>
</dbReference>
<feature type="region of interest" description="Disordered" evidence="35">
    <location>
        <begin position="2243"/>
        <end position="2314"/>
    </location>
</feature>
<keyword evidence="12" id="KW-0808">Transferase</keyword>